<comment type="caution">
    <text evidence="1">The sequence shown here is derived from an EMBL/GenBank/DDBJ whole genome shotgun (WGS) entry which is preliminary data.</text>
</comment>
<dbReference type="Proteomes" id="UP000828941">
    <property type="component" value="Chromosome 6"/>
</dbReference>
<protein>
    <submittedName>
        <fullName evidence="1">Uncharacterized protein</fullName>
    </submittedName>
</protein>
<gene>
    <name evidence="1" type="ORF">L6164_015020</name>
</gene>
<proteinExistence type="predicted"/>
<reference evidence="1 2" key="1">
    <citation type="journal article" date="2022" name="DNA Res.">
        <title>Chromosomal-level genome assembly of the orchid tree Bauhinia variegata (Leguminosae; Cercidoideae) supports the allotetraploid origin hypothesis of Bauhinia.</title>
        <authorList>
            <person name="Zhong Y."/>
            <person name="Chen Y."/>
            <person name="Zheng D."/>
            <person name="Pang J."/>
            <person name="Liu Y."/>
            <person name="Luo S."/>
            <person name="Meng S."/>
            <person name="Qian L."/>
            <person name="Wei D."/>
            <person name="Dai S."/>
            <person name="Zhou R."/>
        </authorList>
    </citation>
    <scope>NUCLEOTIDE SEQUENCE [LARGE SCALE GENOMIC DNA]</scope>
    <source>
        <strain evidence="1">BV-YZ2020</strain>
    </source>
</reference>
<dbReference type="EMBL" id="CM039431">
    <property type="protein sequence ID" value="KAI4336498.1"/>
    <property type="molecule type" value="Genomic_DNA"/>
</dbReference>
<organism evidence="1 2">
    <name type="scientific">Bauhinia variegata</name>
    <name type="common">Purple orchid tree</name>
    <name type="synonym">Phanera variegata</name>
    <dbReference type="NCBI Taxonomy" id="167791"/>
    <lineage>
        <taxon>Eukaryota</taxon>
        <taxon>Viridiplantae</taxon>
        <taxon>Streptophyta</taxon>
        <taxon>Embryophyta</taxon>
        <taxon>Tracheophyta</taxon>
        <taxon>Spermatophyta</taxon>
        <taxon>Magnoliopsida</taxon>
        <taxon>eudicotyledons</taxon>
        <taxon>Gunneridae</taxon>
        <taxon>Pentapetalae</taxon>
        <taxon>rosids</taxon>
        <taxon>fabids</taxon>
        <taxon>Fabales</taxon>
        <taxon>Fabaceae</taxon>
        <taxon>Cercidoideae</taxon>
        <taxon>Cercideae</taxon>
        <taxon>Bauhiniinae</taxon>
        <taxon>Bauhinia</taxon>
    </lineage>
</organism>
<keyword evidence="2" id="KW-1185">Reference proteome</keyword>
<accession>A0ACB9NKC4</accession>
<sequence length="168" mass="18394">MDCQPLLLLTYLNLSFVGITLPTTSFLVDILKTKGLIVDTFDLLEASVIKALTHGACAPNDTTPPIFCIGPLITSAKDNCRPTASNCMAWLDAQPNASVVFLCFGSRGVLSEAQIREIAIGLERSNNRFLWVIKNPQGSESDPNLEELLPQGFLERTKEKGLFLVINQ</sequence>
<name>A0ACB9NKC4_BAUVA</name>
<evidence type="ECO:0000313" key="1">
    <source>
        <dbReference type="EMBL" id="KAI4336498.1"/>
    </source>
</evidence>
<evidence type="ECO:0000313" key="2">
    <source>
        <dbReference type="Proteomes" id="UP000828941"/>
    </source>
</evidence>